<dbReference type="InterPro" id="IPR036188">
    <property type="entry name" value="FAD/NAD-bd_sf"/>
</dbReference>
<evidence type="ECO:0000256" key="5">
    <source>
        <dbReference type="ARBA" id="ARBA00022946"/>
    </source>
</evidence>
<name>A0A0Q9ZLV5_9FLAO</name>
<dbReference type="OrthoDB" id="9781621at2"/>
<evidence type="ECO:0000259" key="9">
    <source>
        <dbReference type="Pfam" id="PF07992"/>
    </source>
</evidence>
<evidence type="ECO:0000313" key="11">
    <source>
        <dbReference type="EMBL" id="KRG29815.1"/>
    </source>
</evidence>
<dbReference type="PANTHER" id="PTHR43706">
    <property type="entry name" value="NADH DEHYDROGENASE"/>
    <property type="match status" value="1"/>
</dbReference>
<dbReference type="GO" id="GO:0050136">
    <property type="term" value="F:NADH dehydrogenase (quinone) (non-electrogenic) activity"/>
    <property type="evidence" value="ECO:0007669"/>
    <property type="project" value="UniProtKB-EC"/>
</dbReference>
<evidence type="ECO:0000259" key="10">
    <source>
        <dbReference type="Pfam" id="PF22366"/>
    </source>
</evidence>
<evidence type="ECO:0000256" key="3">
    <source>
        <dbReference type="ARBA" id="ARBA00022630"/>
    </source>
</evidence>
<dbReference type="InterPro" id="IPR045024">
    <property type="entry name" value="NDH-2"/>
</dbReference>
<sequence>MKEKQTHSITLESTCKITDEICLPDTKLPRVVIVGGGFAGLALVEKLKHKEVQVVLLDKNNFHQFQPLLYQVATSALEPDSIVFPFRKQINGYKNVFFRLAEVEEIQPDSNTILSNKGSVSYDYLVLATGTTTNFFGMDSMAENSLGMKDIRDSLNIRHMMLQNLEQAAITCDDKERDALTNFVIVGGGPAGVEMAGALAEFCKYILPKDYPEYPASIMNIYLIEAIDELLSTMSDKASSKTLKYLEDLNVKVLLNEAVSNYDGNEVTTKSGKTILAKNLIWTAGVKGQFPNGIDGKHVVRGNRIKTNANLKVEGYENIFAIGDIAALISKETPKGHPQVAQTAIQQGKYLGDSILNIINNKSIKPFKYKDKGSLATVGKRKAVADLGKFKFAGYFAWLLWSVVHLMSISGFRNRLMVGFNWAVSYFTYEKSNRLIIRNFKPKSSVKNRTK</sequence>
<organism evidence="11 12">
    <name type="scientific">Salegentibacter mishustinae</name>
    <dbReference type="NCBI Taxonomy" id="270918"/>
    <lineage>
        <taxon>Bacteria</taxon>
        <taxon>Pseudomonadati</taxon>
        <taxon>Bacteroidota</taxon>
        <taxon>Flavobacteriia</taxon>
        <taxon>Flavobacteriales</taxon>
        <taxon>Flavobacteriaceae</taxon>
        <taxon>Salegentibacter</taxon>
    </lineage>
</organism>
<proteinExistence type="inferred from homology"/>
<dbReference type="InterPro" id="IPR054585">
    <property type="entry name" value="NDH2-like_C"/>
</dbReference>
<evidence type="ECO:0000256" key="1">
    <source>
        <dbReference type="ARBA" id="ARBA00005272"/>
    </source>
</evidence>
<evidence type="ECO:0000256" key="7">
    <source>
        <dbReference type="ARBA" id="ARBA00023027"/>
    </source>
</evidence>
<keyword evidence="3" id="KW-0285">Flavoprotein</keyword>
<dbReference type="PRINTS" id="PR00368">
    <property type="entry name" value="FADPNR"/>
</dbReference>
<feature type="domain" description="External alternative NADH-ubiquinone oxidoreductase-like C-terminal" evidence="10">
    <location>
        <begin position="372"/>
        <end position="427"/>
    </location>
</feature>
<accession>A0A0Q9ZLV5</accession>
<keyword evidence="4" id="KW-0274">FAD</keyword>
<dbReference type="PRINTS" id="PR00411">
    <property type="entry name" value="PNDRDTASEI"/>
</dbReference>
<comment type="catalytic activity">
    <reaction evidence="8">
        <text>a quinone + NADH + H(+) = a quinol + NAD(+)</text>
        <dbReference type="Rhea" id="RHEA:46160"/>
        <dbReference type="ChEBI" id="CHEBI:15378"/>
        <dbReference type="ChEBI" id="CHEBI:24646"/>
        <dbReference type="ChEBI" id="CHEBI:57540"/>
        <dbReference type="ChEBI" id="CHEBI:57945"/>
        <dbReference type="ChEBI" id="CHEBI:132124"/>
        <dbReference type="EC" id="1.6.5.9"/>
    </reaction>
</comment>
<dbReference type="RefSeq" id="WP_057481155.1">
    <property type="nucleotide sequence ID" value="NZ_BMWR01000010.1"/>
</dbReference>
<evidence type="ECO:0000313" key="12">
    <source>
        <dbReference type="Proteomes" id="UP000051643"/>
    </source>
</evidence>
<evidence type="ECO:0000256" key="6">
    <source>
        <dbReference type="ARBA" id="ARBA00023002"/>
    </source>
</evidence>
<dbReference type="AlphaFoldDB" id="A0A0Q9ZLV5"/>
<reference evidence="11" key="1">
    <citation type="submission" date="2015-10" db="EMBL/GenBank/DDBJ databases">
        <title>Draft genome sequence of Salegentibacter mishustinae KCTC 12263.</title>
        <authorList>
            <person name="Lin W."/>
            <person name="Zheng Q."/>
        </authorList>
    </citation>
    <scope>NUCLEOTIDE SEQUENCE [LARGE SCALE GENOMIC DNA]</scope>
    <source>
        <strain evidence="11">KCTC 12263</strain>
    </source>
</reference>
<evidence type="ECO:0000256" key="4">
    <source>
        <dbReference type="ARBA" id="ARBA00022827"/>
    </source>
</evidence>
<dbReference type="PANTHER" id="PTHR43706:SF47">
    <property type="entry name" value="EXTERNAL NADH-UBIQUINONE OXIDOREDUCTASE 1, MITOCHONDRIAL-RELATED"/>
    <property type="match status" value="1"/>
</dbReference>
<dbReference type="EMBL" id="LKTP01000004">
    <property type="protein sequence ID" value="KRG29815.1"/>
    <property type="molecule type" value="Genomic_DNA"/>
</dbReference>
<keyword evidence="7" id="KW-0520">NAD</keyword>
<dbReference type="SUPFAM" id="SSF51905">
    <property type="entry name" value="FAD/NAD(P)-binding domain"/>
    <property type="match status" value="1"/>
</dbReference>
<dbReference type="Pfam" id="PF22366">
    <property type="entry name" value="NDH2_C"/>
    <property type="match status" value="1"/>
</dbReference>
<dbReference type="STRING" id="270918.APR42_15375"/>
<keyword evidence="5" id="KW-0809">Transit peptide</keyword>
<keyword evidence="6" id="KW-0560">Oxidoreductase</keyword>
<protein>
    <recommendedName>
        <fullName evidence="2">NADH:ubiquinone reductase (non-electrogenic)</fullName>
        <ecNumber evidence="2">1.6.5.9</ecNumber>
    </recommendedName>
</protein>
<comment type="caution">
    <text evidence="11">The sequence shown here is derived from an EMBL/GenBank/DDBJ whole genome shotgun (WGS) entry which is preliminary data.</text>
</comment>
<dbReference type="Proteomes" id="UP000051643">
    <property type="component" value="Unassembled WGS sequence"/>
</dbReference>
<evidence type="ECO:0000256" key="8">
    <source>
        <dbReference type="ARBA" id="ARBA00047599"/>
    </source>
</evidence>
<comment type="similarity">
    <text evidence="1">Belongs to the NADH dehydrogenase family.</text>
</comment>
<dbReference type="InterPro" id="IPR023753">
    <property type="entry name" value="FAD/NAD-binding_dom"/>
</dbReference>
<evidence type="ECO:0000256" key="2">
    <source>
        <dbReference type="ARBA" id="ARBA00012637"/>
    </source>
</evidence>
<dbReference type="Pfam" id="PF07992">
    <property type="entry name" value="Pyr_redox_2"/>
    <property type="match status" value="1"/>
</dbReference>
<dbReference type="Gene3D" id="3.50.50.100">
    <property type="match status" value="1"/>
</dbReference>
<dbReference type="EC" id="1.6.5.9" evidence="2"/>
<feature type="domain" description="FAD/NAD(P)-binding" evidence="9">
    <location>
        <begin position="30"/>
        <end position="348"/>
    </location>
</feature>
<gene>
    <name evidence="11" type="ORF">APR42_15375</name>
</gene>
<keyword evidence="12" id="KW-1185">Reference proteome</keyword>